<evidence type="ECO:0000256" key="1">
    <source>
        <dbReference type="SAM" id="MobiDB-lite"/>
    </source>
</evidence>
<evidence type="ECO:0000256" key="2">
    <source>
        <dbReference type="SAM" id="Phobius"/>
    </source>
</evidence>
<keyword evidence="2" id="KW-1133">Transmembrane helix</keyword>
<feature type="transmembrane region" description="Helical" evidence="2">
    <location>
        <begin position="95"/>
        <end position="112"/>
    </location>
</feature>
<protein>
    <submittedName>
        <fullName evidence="3">Uncharacterized protein</fullName>
    </submittedName>
</protein>
<name>A0A2P2BW58_9ZZZZ</name>
<keyword evidence="2" id="KW-0472">Membrane</keyword>
<sequence length="128" mass="14359">MSSSRDEDAWRQIVEHYGDVPDFPDSPEQPDDLAEPDEAPEPADEIPEAEGFVPPDPPPLPRPRGARLFAWLGIVAPPILLLVSLVLTIRLPSTISTLLVMWFLGGFLYLVYQMPKQRDDPWDDGARL</sequence>
<reference evidence="3" key="1">
    <citation type="submission" date="2015-08" db="EMBL/GenBank/DDBJ databases">
        <authorList>
            <person name="Babu N.S."/>
            <person name="Beckwith C.J."/>
            <person name="Beseler K.G."/>
            <person name="Brison A."/>
            <person name="Carone J.V."/>
            <person name="Caskin T.P."/>
            <person name="Diamond M."/>
            <person name="Durham M.E."/>
            <person name="Foxe J.M."/>
            <person name="Go M."/>
            <person name="Henderson B.A."/>
            <person name="Jones I.B."/>
            <person name="McGettigan J.A."/>
            <person name="Micheletti S.J."/>
            <person name="Nasrallah M.E."/>
            <person name="Ortiz D."/>
            <person name="Piller C.R."/>
            <person name="Privatt S.R."/>
            <person name="Schneider S.L."/>
            <person name="Sharp S."/>
            <person name="Smith T.C."/>
            <person name="Stanton J.D."/>
            <person name="Ullery H.E."/>
            <person name="Wilson R.J."/>
            <person name="Serrano M.G."/>
            <person name="Buck G."/>
            <person name="Lee V."/>
            <person name="Wang Y."/>
            <person name="Carvalho R."/>
            <person name="Voegtly L."/>
            <person name="Shi R."/>
            <person name="Duckworth R."/>
            <person name="Johnson A."/>
            <person name="Loviza R."/>
            <person name="Walstead R."/>
            <person name="Shah Z."/>
            <person name="Kiflezghi M."/>
            <person name="Wade K."/>
            <person name="Ball S.L."/>
            <person name="Bradley K.W."/>
            <person name="Asai D.J."/>
            <person name="Bowman C.A."/>
            <person name="Russell D.A."/>
            <person name="Pope W.H."/>
            <person name="Jacobs-Sera D."/>
            <person name="Hendrix R.W."/>
            <person name="Hatfull G.F."/>
        </authorList>
    </citation>
    <scope>NUCLEOTIDE SEQUENCE</scope>
</reference>
<proteinExistence type="predicted"/>
<organism evidence="3">
    <name type="scientific">metagenome</name>
    <dbReference type="NCBI Taxonomy" id="256318"/>
    <lineage>
        <taxon>unclassified sequences</taxon>
        <taxon>metagenomes</taxon>
    </lineage>
</organism>
<feature type="region of interest" description="Disordered" evidence="1">
    <location>
        <begin position="16"/>
        <end position="60"/>
    </location>
</feature>
<dbReference type="EMBL" id="CZKA01000004">
    <property type="protein sequence ID" value="CUR53969.1"/>
    <property type="molecule type" value="Genomic_DNA"/>
</dbReference>
<gene>
    <name evidence="3" type="ORF">NOCA2120002</name>
</gene>
<keyword evidence="2" id="KW-0812">Transmembrane</keyword>
<feature type="compositionally biased region" description="Acidic residues" evidence="1">
    <location>
        <begin position="28"/>
        <end position="48"/>
    </location>
</feature>
<evidence type="ECO:0000313" key="3">
    <source>
        <dbReference type="EMBL" id="CUR53969.1"/>
    </source>
</evidence>
<dbReference type="AlphaFoldDB" id="A0A2P2BW58"/>
<accession>A0A2P2BW58</accession>
<feature type="transmembrane region" description="Helical" evidence="2">
    <location>
        <begin position="68"/>
        <end position="89"/>
    </location>
</feature>